<evidence type="ECO:0000256" key="6">
    <source>
        <dbReference type="ARBA" id="ARBA00023236"/>
    </source>
</evidence>
<keyword evidence="11" id="KW-1185">Reference proteome</keyword>
<evidence type="ECO:0000256" key="3">
    <source>
        <dbReference type="ARBA" id="ARBA00022801"/>
    </source>
</evidence>
<evidence type="ECO:0000313" key="10">
    <source>
        <dbReference type="EMBL" id="SDN69484.1"/>
    </source>
</evidence>
<name>A0A1H0DHC9_9BACT</name>
<evidence type="ECO:0000313" key="12">
    <source>
        <dbReference type="Proteomes" id="UP000199134"/>
    </source>
</evidence>
<dbReference type="GO" id="GO:0016787">
    <property type="term" value="F:hydrolase activity"/>
    <property type="evidence" value="ECO:0007669"/>
    <property type="project" value="UniProtKB-KW"/>
</dbReference>
<keyword evidence="4 7" id="KW-0068">Autocatalytic cleavage</keyword>
<dbReference type="InterPro" id="IPR050077">
    <property type="entry name" value="LexA_repressor"/>
</dbReference>
<dbReference type="Proteomes" id="UP000198779">
    <property type="component" value="Unassembled WGS sequence"/>
</dbReference>
<dbReference type="InterPro" id="IPR015927">
    <property type="entry name" value="Peptidase_S24_S26A/B/C"/>
</dbReference>
<protein>
    <submittedName>
        <fullName evidence="10">Peptidase S24-like</fullName>
    </submittedName>
</protein>
<gene>
    <name evidence="10" type="ORF">SAMN04487900_10256</name>
    <name evidence="9" type="ORF">SAMN04487901_105178</name>
</gene>
<evidence type="ECO:0000256" key="2">
    <source>
        <dbReference type="ARBA" id="ARBA00022763"/>
    </source>
</evidence>
<reference evidence="9 12" key="2">
    <citation type="submission" date="2016-10" db="EMBL/GenBank/DDBJ databases">
        <authorList>
            <person name="de Groot N.N."/>
        </authorList>
    </citation>
    <scope>NUCLEOTIDE SEQUENCE [LARGE SCALE GENOMIC DNA]</scope>
    <source>
        <strain evidence="12">BP1-145</strain>
        <strain evidence="9">BP1-148</strain>
    </source>
</reference>
<evidence type="ECO:0000259" key="8">
    <source>
        <dbReference type="Pfam" id="PF00717"/>
    </source>
</evidence>
<dbReference type="GO" id="GO:0006281">
    <property type="term" value="P:DNA repair"/>
    <property type="evidence" value="ECO:0007669"/>
    <property type="project" value="UniProtKB-KW"/>
</dbReference>
<dbReference type="AlphaFoldDB" id="A0A1H0DHC9"/>
<evidence type="ECO:0000256" key="1">
    <source>
        <dbReference type="ARBA" id="ARBA00007484"/>
    </source>
</evidence>
<evidence type="ECO:0000256" key="4">
    <source>
        <dbReference type="ARBA" id="ARBA00022813"/>
    </source>
</evidence>
<keyword evidence="2" id="KW-0227">DNA damage</keyword>
<dbReference type="Pfam" id="PF00717">
    <property type="entry name" value="Peptidase_S24"/>
    <property type="match status" value="1"/>
</dbReference>
<keyword evidence="5" id="KW-0234">DNA repair</keyword>
<keyword evidence="3 7" id="KW-0378">Hydrolase</keyword>
<dbReference type="RefSeq" id="WP_091816374.1">
    <property type="nucleotide sequence ID" value="NZ_FNCQ01000005.1"/>
</dbReference>
<dbReference type="GO" id="GO:0006355">
    <property type="term" value="P:regulation of DNA-templated transcription"/>
    <property type="evidence" value="ECO:0007669"/>
    <property type="project" value="InterPro"/>
</dbReference>
<feature type="domain" description="Peptidase S24/S26A/S26B/S26C" evidence="8">
    <location>
        <begin position="28"/>
        <end position="144"/>
    </location>
</feature>
<reference evidence="10 11" key="1">
    <citation type="submission" date="2016-10" db="EMBL/GenBank/DDBJ databases">
        <authorList>
            <person name="Varghese N."/>
            <person name="Submissions S."/>
        </authorList>
    </citation>
    <scope>NUCLEOTIDE SEQUENCE</scope>
    <source>
        <strain evidence="10">BP1-145</strain>
        <strain evidence="11">BP1-148</strain>
    </source>
</reference>
<dbReference type="InterPro" id="IPR039418">
    <property type="entry name" value="LexA-like"/>
</dbReference>
<accession>A0A1G7VBM9</accession>
<evidence type="ECO:0000313" key="9">
    <source>
        <dbReference type="EMBL" id="SDG57245.1"/>
    </source>
</evidence>
<dbReference type="SUPFAM" id="SSF51306">
    <property type="entry name" value="LexA/Signal peptidase"/>
    <property type="match status" value="1"/>
</dbReference>
<dbReference type="PRINTS" id="PR00726">
    <property type="entry name" value="LEXASERPTASE"/>
</dbReference>
<organism evidence="10 12">
    <name type="scientific">Prevotella communis</name>
    <dbReference type="NCBI Taxonomy" id="2913614"/>
    <lineage>
        <taxon>Bacteria</taxon>
        <taxon>Pseudomonadati</taxon>
        <taxon>Bacteroidota</taxon>
        <taxon>Bacteroidia</taxon>
        <taxon>Bacteroidales</taxon>
        <taxon>Prevotellaceae</taxon>
        <taxon>Prevotella</taxon>
    </lineage>
</organism>
<dbReference type="OrthoDB" id="9787787at2"/>
<dbReference type="PANTHER" id="PTHR33516">
    <property type="entry name" value="LEXA REPRESSOR"/>
    <property type="match status" value="1"/>
</dbReference>
<dbReference type="GO" id="GO:0003677">
    <property type="term" value="F:DNA binding"/>
    <property type="evidence" value="ECO:0007669"/>
    <property type="project" value="InterPro"/>
</dbReference>
<evidence type="ECO:0000256" key="7">
    <source>
        <dbReference type="RuleBase" id="RU003991"/>
    </source>
</evidence>
<dbReference type="PANTHER" id="PTHR33516:SF2">
    <property type="entry name" value="LEXA REPRESSOR-RELATED"/>
    <property type="match status" value="1"/>
</dbReference>
<dbReference type="Gene3D" id="2.10.109.10">
    <property type="entry name" value="Umud Fragment, subunit A"/>
    <property type="match status" value="1"/>
</dbReference>
<dbReference type="EMBL" id="FNCQ01000005">
    <property type="protein sequence ID" value="SDG57245.1"/>
    <property type="molecule type" value="Genomic_DNA"/>
</dbReference>
<dbReference type="CDD" id="cd06529">
    <property type="entry name" value="S24_LexA-like"/>
    <property type="match status" value="1"/>
</dbReference>
<comment type="similarity">
    <text evidence="1 7">Belongs to the peptidase S24 family.</text>
</comment>
<sequence length="283" mass="32216">MTIEELRSLFSDMLSKDMRPMLCDTEVPLYDASVPCGNPTLCPDDFVETVLLPRELLSIHPEFVVTVKGDSMKDAGIESGDAVKVMGDTKPYDGDIVLASIDGEYTLKTYFEDEEGRIWLVPQNEEYVPILLDGSKPVKIYGKVKEIMKTAHRVPTKLCAKAVKRALKLKEVKPKISEERVSCAFREMSQVIKVARLWYAVYRMMADYSVVEVEDFDTFIDKLKAEVPHHEHIPTRAEMQRMATLSFAKPVKQWSADNAPVKGKRYKNYVMIAKKTEELLLSK</sequence>
<dbReference type="GO" id="GO:0009432">
    <property type="term" value="P:SOS response"/>
    <property type="evidence" value="ECO:0007669"/>
    <property type="project" value="UniProtKB-KW"/>
</dbReference>
<dbReference type="EMBL" id="FNIW01000002">
    <property type="protein sequence ID" value="SDN69484.1"/>
    <property type="molecule type" value="Genomic_DNA"/>
</dbReference>
<dbReference type="InterPro" id="IPR006197">
    <property type="entry name" value="Peptidase_S24_LexA"/>
</dbReference>
<dbReference type="STRING" id="645274.SAMN04487901_105178"/>
<proteinExistence type="inferred from homology"/>
<dbReference type="InterPro" id="IPR036286">
    <property type="entry name" value="LexA/Signal_pep-like_sf"/>
</dbReference>
<dbReference type="Proteomes" id="UP000199134">
    <property type="component" value="Unassembled WGS sequence"/>
</dbReference>
<keyword evidence="6" id="KW-0742">SOS response</keyword>
<accession>A0A1H0DHC9</accession>
<evidence type="ECO:0000313" key="11">
    <source>
        <dbReference type="Proteomes" id="UP000198779"/>
    </source>
</evidence>
<evidence type="ECO:0000256" key="5">
    <source>
        <dbReference type="ARBA" id="ARBA00023204"/>
    </source>
</evidence>